<dbReference type="Pfam" id="PF17919">
    <property type="entry name" value="RT_RNaseH_2"/>
    <property type="match status" value="1"/>
</dbReference>
<sequence>MSHILSGFDGVICLMDDVLVFGSNKREHDSRLMRWLERIRTAGVTLNKDKCEFGKDKISFLGHTIDGEGIHADPEKTDAIRRMELPTSITELRFMGMVNQLGKFSAKLWSWGEAQEQAFFAVKEGLLKPSSLAHYNSKAETKVSADASMLGLGAVLLQKHDEVWKPVAFASRSLSDVETRNAQIEKKLWLQHGLVKNSLNDTQQQEFEELIMADMQSLQVSSSKLEHIRKEQHTNSICSTVVNYCQNRWPLNDKVESTIVPYWNKQGELSVCDGILLLGKRIFIPKSLHRKALEKIYEGH</sequence>
<dbReference type="eggNOG" id="KOG0017">
    <property type="taxonomic scope" value="Eukaryota"/>
</dbReference>
<dbReference type="InParanoid" id="A0A1X7VTN9"/>
<proteinExistence type="predicted"/>
<dbReference type="PANTHER" id="PTHR37984:SF5">
    <property type="entry name" value="PROTEIN NYNRIN-LIKE"/>
    <property type="match status" value="1"/>
</dbReference>
<dbReference type="SUPFAM" id="SSF56672">
    <property type="entry name" value="DNA/RNA polymerases"/>
    <property type="match status" value="1"/>
</dbReference>
<dbReference type="PANTHER" id="PTHR37984">
    <property type="entry name" value="PROTEIN CBG26694"/>
    <property type="match status" value="1"/>
</dbReference>
<dbReference type="InterPro" id="IPR043502">
    <property type="entry name" value="DNA/RNA_pol_sf"/>
</dbReference>
<dbReference type="Pfam" id="PF00078">
    <property type="entry name" value="RVT_1"/>
    <property type="match status" value="1"/>
</dbReference>
<evidence type="ECO:0000256" key="1">
    <source>
        <dbReference type="ARBA" id="ARBA00023268"/>
    </source>
</evidence>
<organism evidence="3">
    <name type="scientific">Amphimedon queenslandica</name>
    <name type="common">Sponge</name>
    <dbReference type="NCBI Taxonomy" id="400682"/>
    <lineage>
        <taxon>Eukaryota</taxon>
        <taxon>Metazoa</taxon>
        <taxon>Porifera</taxon>
        <taxon>Demospongiae</taxon>
        <taxon>Heteroscleromorpha</taxon>
        <taxon>Haplosclerida</taxon>
        <taxon>Niphatidae</taxon>
        <taxon>Amphimedon</taxon>
    </lineage>
</organism>
<dbReference type="PROSITE" id="PS50878">
    <property type="entry name" value="RT_POL"/>
    <property type="match status" value="1"/>
</dbReference>
<protein>
    <recommendedName>
        <fullName evidence="2">Reverse transcriptase domain-containing protein</fullName>
    </recommendedName>
</protein>
<evidence type="ECO:0000259" key="2">
    <source>
        <dbReference type="PROSITE" id="PS50878"/>
    </source>
</evidence>
<dbReference type="EnsemblMetazoa" id="Aqu2.1.43210_001">
    <property type="protein sequence ID" value="Aqu2.1.43210_001"/>
    <property type="gene ID" value="Aqu2.1.43210"/>
</dbReference>
<feature type="domain" description="Reverse transcriptase" evidence="2">
    <location>
        <begin position="1"/>
        <end position="65"/>
    </location>
</feature>
<dbReference type="InterPro" id="IPR043128">
    <property type="entry name" value="Rev_trsase/Diguanyl_cyclase"/>
</dbReference>
<dbReference type="Gene3D" id="3.30.70.270">
    <property type="match status" value="1"/>
</dbReference>
<evidence type="ECO:0000313" key="3">
    <source>
        <dbReference type="EnsemblMetazoa" id="Aqu2.1.43210_001"/>
    </source>
</evidence>
<name>A0A1X7VTN9_AMPQE</name>
<dbReference type="InterPro" id="IPR000477">
    <property type="entry name" value="RT_dom"/>
</dbReference>
<dbReference type="InterPro" id="IPR050951">
    <property type="entry name" value="Retrovirus_Pol_polyprotein"/>
</dbReference>
<accession>A0A1X7VTN9</accession>
<dbReference type="InterPro" id="IPR041577">
    <property type="entry name" value="RT_RNaseH_2"/>
</dbReference>
<dbReference type="AlphaFoldDB" id="A0A1X7VTN9"/>
<keyword evidence="1" id="KW-0511">Multifunctional enzyme</keyword>
<dbReference type="GO" id="GO:0003824">
    <property type="term" value="F:catalytic activity"/>
    <property type="evidence" value="ECO:0007669"/>
    <property type="project" value="UniProtKB-KW"/>
</dbReference>
<dbReference type="OMA" id="CALESHQ"/>
<reference evidence="3" key="1">
    <citation type="submission" date="2017-05" db="UniProtKB">
        <authorList>
            <consortium name="EnsemblMetazoa"/>
        </authorList>
    </citation>
    <scope>IDENTIFICATION</scope>
</reference>